<evidence type="ECO:0000313" key="4">
    <source>
        <dbReference type="EMBL" id="SUJ14004.1"/>
    </source>
</evidence>
<dbReference type="Proteomes" id="UP000254956">
    <property type="component" value="Unassembled WGS sequence"/>
</dbReference>
<dbReference type="Gene3D" id="3.40.50.300">
    <property type="entry name" value="P-loop containing nucleotide triphosphate hydrolases"/>
    <property type="match status" value="1"/>
</dbReference>
<dbReference type="EMBL" id="UGZE01000001">
    <property type="protein sequence ID" value="SUJ14004.1"/>
    <property type="molecule type" value="Genomic_DNA"/>
</dbReference>
<dbReference type="AlphaFoldDB" id="A0A380C6N5"/>
<dbReference type="InterPro" id="IPR002740">
    <property type="entry name" value="EVE_domain"/>
</dbReference>
<reference evidence="3 6" key="2">
    <citation type="submission" date="2019-07" db="EMBL/GenBank/DDBJ databases">
        <title>Whole genome shotgun sequence of Staphylococcus arlettae NBRC 109765.</title>
        <authorList>
            <person name="Hosoyama A."/>
            <person name="Uohara A."/>
            <person name="Ohji S."/>
            <person name="Ichikawa N."/>
        </authorList>
    </citation>
    <scope>NUCLEOTIDE SEQUENCE [LARGE SCALE GENOMIC DNA]</scope>
    <source>
        <strain evidence="3 6">NBRC 109765</strain>
    </source>
</reference>
<dbReference type="InterPro" id="IPR011704">
    <property type="entry name" value="ATPase_dyneun-rel_AAA"/>
</dbReference>
<dbReference type="STRING" id="1212545.SARL_08193"/>
<evidence type="ECO:0000313" key="5">
    <source>
        <dbReference type="Proteomes" id="UP000254956"/>
    </source>
</evidence>
<proteinExistence type="predicted"/>
<dbReference type="SUPFAM" id="SSF52540">
    <property type="entry name" value="P-loop containing nucleoside triphosphate hydrolases"/>
    <property type="match status" value="1"/>
</dbReference>
<organism evidence="4 5">
    <name type="scientific">Staphylococcus arlettae</name>
    <dbReference type="NCBI Taxonomy" id="29378"/>
    <lineage>
        <taxon>Bacteria</taxon>
        <taxon>Bacillati</taxon>
        <taxon>Bacillota</taxon>
        <taxon>Bacilli</taxon>
        <taxon>Bacillales</taxon>
        <taxon>Staphylococcaceae</taxon>
        <taxon>Staphylococcus</taxon>
    </lineage>
</organism>
<dbReference type="Gene3D" id="3.10.590.10">
    <property type="entry name" value="ph1033 like domains"/>
    <property type="match status" value="2"/>
</dbReference>
<reference evidence="4 5" key="1">
    <citation type="submission" date="2018-06" db="EMBL/GenBank/DDBJ databases">
        <authorList>
            <consortium name="Pathogen Informatics"/>
            <person name="Doyle S."/>
        </authorList>
    </citation>
    <scope>NUCLEOTIDE SEQUENCE [LARGE SCALE GENOMIC DNA]</scope>
    <source>
        <strain evidence="4 5">NCTC12413</strain>
    </source>
</reference>
<sequence>MTEETSYFWLNCGYNRWNHNEPLVGQTTLFESGAQFNPSQGFRAFKQAKVGDQVIFYQVQMNTGLLGYGEITSVQTGAQNKIRVHFELKAQLNPLTADYLKRSELLEFRMSNMKETLFNQITEEEFNLIVSLGTGAVKVPRYFFISEEDTFEPNQTYTLFTHTYNGIKRNGYHFYTQLEQGDKLVFYNKKMDQSVVGIGEVTQHIHEKSPIAGRTNSTAIEVLYEHHITPLTLSTLNKHPKLKNLYFLQENAKQAIASLSQTQYEAIKELSENNGVKPQFESVHKDSNMPVQDDDVKPFILLVVEPGDEGLKAAENLLHKTNANPVITSGHPDFTEDMLYGKYLPNESGAMYFREGFITDLMPRTDRSYLVIDNFNRINPDVFQTFINVLEGYEVTMPRYNKHGNMIKWSRQKDSFYHFNPNWHIVGITYESLNEIKQRYSEQFLKYTRIVKVNQDNQNL</sequence>
<dbReference type="InterPro" id="IPR015947">
    <property type="entry name" value="PUA-like_sf"/>
</dbReference>
<dbReference type="Pfam" id="PF07728">
    <property type="entry name" value="AAA_5"/>
    <property type="match status" value="1"/>
</dbReference>
<dbReference type="GO" id="GO:0005524">
    <property type="term" value="F:ATP binding"/>
    <property type="evidence" value="ECO:0007669"/>
    <property type="project" value="InterPro"/>
</dbReference>
<evidence type="ECO:0000259" key="2">
    <source>
        <dbReference type="Pfam" id="PF07728"/>
    </source>
</evidence>
<dbReference type="Pfam" id="PF01878">
    <property type="entry name" value="EVE"/>
    <property type="match status" value="1"/>
</dbReference>
<evidence type="ECO:0000313" key="6">
    <source>
        <dbReference type="Proteomes" id="UP000321598"/>
    </source>
</evidence>
<dbReference type="EMBL" id="BKAV01000024">
    <property type="protein sequence ID" value="GEQ01007.1"/>
    <property type="molecule type" value="Genomic_DNA"/>
</dbReference>
<dbReference type="InterPro" id="IPR027417">
    <property type="entry name" value="P-loop_NTPase"/>
</dbReference>
<dbReference type="RefSeq" id="WP_103388809.1">
    <property type="nucleotide sequence ID" value="NZ_BKAV01000024.1"/>
</dbReference>
<keyword evidence="6" id="KW-1185">Reference proteome</keyword>
<protein>
    <submittedName>
        <fullName evidence="4">EVE domain protein</fullName>
    </submittedName>
    <submittedName>
        <fullName evidence="3">EVE domain-containing protein</fullName>
    </submittedName>
</protein>
<evidence type="ECO:0000313" key="3">
    <source>
        <dbReference type="EMBL" id="GEQ01007.1"/>
    </source>
</evidence>
<feature type="domain" description="EVE" evidence="1">
    <location>
        <begin position="144"/>
        <end position="269"/>
    </location>
</feature>
<dbReference type="Proteomes" id="UP000321598">
    <property type="component" value="Unassembled WGS sequence"/>
</dbReference>
<name>A0A380C6N5_9STAP</name>
<evidence type="ECO:0000259" key="1">
    <source>
        <dbReference type="Pfam" id="PF01878"/>
    </source>
</evidence>
<dbReference type="GO" id="GO:0016887">
    <property type="term" value="F:ATP hydrolysis activity"/>
    <property type="evidence" value="ECO:0007669"/>
    <property type="project" value="InterPro"/>
</dbReference>
<dbReference type="OrthoDB" id="2416557at2"/>
<dbReference type="SUPFAM" id="SSF88697">
    <property type="entry name" value="PUA domain-like"/>
    <property type="match status" value="2"/>
</dbReference>
<feature type="domain" description="ATPase dynein-related AAA" evidence="2">
    <location>
        <begin position="312"/>
        <end position="401"/>
    </location>
</feature>
<accession>A0A380C6N5</accession>
<gene>
    <name evidence="4" type="ORF">NCTC12413_00784</name>
    <name evidence="3" type="ORF">SAR03_20440</name>
</gene>